<dbReference type="EC" id="2.8.2.20" evidence="6"/>
<dbReference type="AlphaFoldDB" id="M7BJ13"/>
<dbReference type="Proteomes" id="UP000031443">
    <property type="component" value="Unassembled WGS sequence"/>
</dbReference>
<evidence type="ECO:0000256" key="11">
    <source>
        <dbReference type="ARBA" id="ARBA00022728"/>
    </source>
</evidence>
<gene>
    <name evidence="25" type="ORF">UY3_05715</name>
</gene>
<feature type="chain" id="PRO_5004080148" description="Tuftelin-interacting protein 11" evidence="23">
    <location>
        <begin position="26"/>
        <end position="1157"/>
    </location>
</feature>
<dbReference type="Pfam" id="PF13469">
    <property type="entry name" value="Sulfotransfer_3"/>
    <property type="match status" value="1"/>
</dbReference>
<keyword evidence="11" id="KW-0747">Spliceosome</keyword>
<dbReference type="EMBL" id="KB523138">
    <property type="protein sequence ID" value="EMP37184.1"/>
    <property type="molecule type" value="Genomic_DNA"/>
</dbReference>
<reference evidence="26" key="1">
    <citation type="journal article" date="2013" name="Nat. Genet.">
        <title>The draft genomes of soft-shell turtle and green sea turtle yield insights into the development and evolution of the turtle-specific body plan.</title>
        <authorList>
            <person name="Wang Z."/>
            <person name="Pascual-Anaya J."/>
            <person name="Zadissa A."/>
            <person name="Li W."/>
            <person name="Niimura Y."/>
            <person name="Huang Z."/>
            <person name="Li C."/>
            <person name="White S."/>
            <person name="Xiong Z."/>
            <person name="Fang D."/>
            <person name="Wang B."/>
            <person name="Ming Y."/>
            <person name="Chen Y."/>
            <person name="Zheng Y."/>
            <person name="Kuraku S."/>
            <person name="Pignatelli M."/>
            <person name="Herrero J."/>
            <person name="Beal K."/>
            <person name="Nozawa M."/>
            <person name="Li Q."/>
            <person name="Wang J."/>
            <person name="Zhang H."/>
            <person name="Yu L."/>
            <person name="Shigenobu S."/>
            <person name="Wang J."/>
            <person name="Liu J."/>
            <person name="Flicek P."/>
            <person name="Searle S."/>
            <person name="Wang J."/>
            <person name="Kuratani S."/>
            <person name="Yin Y."/>
            <person name="Aken B."/>
            <person name="Zhang G."/>
            <person name="Irie N."/>
        </authorList>
    </citation>
    <scope>NUCLEOTIDE SEQUENCE [LARGE SCALE GENOMIC DNA]</scope>
</reference>
<comment type="function">
    <text evidence="1">Catalyzes the O-sulfation of tyrosine residues within acidic motifs of polypeptides, using 3'-phosphoadenylyl sulfate (PAPS) as cosubstrate.</text>
</comment>
<evidence type="ECO:0000256" key="14">
    <source>
        <dbReference type="ARBA" id="ARBA00023034"/>
    </source>
</evidence>
<dbReference type="InterPro" id="IPR022159">
    <property type="entry name" value="STIP/TFIP11_N"/>
</dbReference>
<proteinExistence type="inferred from homology"/>
<evidence type="ECO:0000259" key="24">
    <source>
        <dbReference type="PROSITE" id="PS50174"/>
    </source>
</evidence>
<evidence type="ECO:0000256" key="5">
    <source>
        <dbReference type="ARBA" id="ARBA00010900"/>
    </source>
</evidence>
<evidence type="ECO:0000256" key="20">
    <source>
        <dbReference type="ARBA" id="ARBA00029836"/>
    </source>
</evidence>
<dbReference type="GO" id="GO:0008476">
    <property type="term" value="F:protein-tyrosine sulfotransferase activity"/>
    <property type="evidence" value="ECO:0007669"/>
    <property type="project" value="UniProtKB-EC"/>
</dbReference>
<keyword evidence="17" id="KW-0325">Glycoprotein</keyword>
<dbReference type="FunFam" id="3.40.50.300:FF:000290">
    <property type="entry name" value="Protein-tyrosine sulfotransferase"/>
    <property type="match status" value="1"/>
</dbReference>
<feature type="region of interest" description="Disordered" evidence="22">
    <location>
        <begin position="649"/>
        <end position="669"/>
    </location>
</feature>
<evidence type="ECO:0000256" key="23">
    <source>
        <dbReference type="SAM" id="SignalP"/>
    </source>
</evidence>
<evidence type="ECO:0000256" key="3">
    <source>
        <dbReference type="ARBA" id="ARBA00004323"/>
    </source>
</evidence>
<comment type="subcellular location">
    <subcellularLocation>
        <location evidence="3">Golgi apparatus membrane</location>
        <topology evidence="3">Single-pass type II membrane protein</topology>
    </subcellularLocation>
    <subcellularLocation>
        <location evidence="2">Nucleus</location>
    </subcellularLocation>
</comment>
<sequence>MRITMRRVLLGLGFAIALMVTVHVGQQMLECQELLGKGYGKRKHGLMRPENEELVVVDSSRVEYRYSKEMPLIFIGGVPRSGTTLMRAMLDAHPEIRCGEETRIIPRVLAMRQAWSKSGREKMRLDEAGVTDQVLDSAMQAFILEVIAKHGEPARYLCNKDPFTLKSSVYLSSLFPNSKFLLMVRDGRASVHSMITRKVTIAGFDLNSYRDCLAKWNKAIEVMYSQCVEIGQSRCLPVYYEQLVLHPEQSMRVIMQFLDISWSDAVLHHEELIGKPGGVSLSKIERSTDQVIKPVNLEALSKWIGHIPGDVLQDMAQIAPMLARLGYDPYANPPNYGNPDPLVINNTHRVMKGDFKTPANLKGRLQAIMSMSHLYGKDDDGDVEMEKFEITDWDLQNEFNPNRQRHWQTKEEATYGVWAEHDSDDERPSFGGKRSRDYSAPVNFISAGLRKAAAEEVIEEDSDEDEKPVKQEEFPKEFVPKKLKTGGNFKPSQKGFIGGTKSFMDFGSWERHTKGIGQKLLQKMGYVPGRGLGKNAQGIINPIEAKQRKGKGALGAYGSERTSQSLQDFPVVDSEEEAEEEFQKELSQWRKDPNGGKKKPKYAYKTVEELKAKGRIGKQLTAPQKELSQVKVIDMTGREQRVYYSYSQISHKHNIPDDNPQQPLGKDSKPQAFALPELEHNLQLLIDITEQEIIQNDRQLQYERDMVVNLTHEIQKMSEVLSHEETAISNLSKVLELVEECERRMQPNCDNPLTLDECAKIFETLQDKYYEEYRMSDRVDLAVAIVFPLMKDYFKNWDPLKDCTYGTEIIAKWKRLLENDQLLSHSGQDLATDAFHRLMWEMWMPYVRNIITQWQPRNCGPMVDFLDSWVHVIPVWILDNILDQLIFPKLQKEVENWNPLTDTVPIHSWIHPWLPLMQSRLEPLYSPIRNKLANALQKWHPSDSSAKLILQPWKEVFTPGSWEAFMVKNIVPKLGMCLNELVINPHQQHMDAFYWVLCSWLSNSPNYEEITKWYLGWKSMFSDQVLAHPSIKDKFNEALDIMNRAVSSNVVLISAVQLVSSLQDCGERTKHIKGAKLERGINCPLNLLSCCVIKYCNKTKAEEHNIVFMPVIGKRHEGKQLYTFGRIVIYIDRGVVFVQGEKTWVPTSLQSLIDMAK</sequence>
<keyword evidence="26" id="KW-1185">Reference proteome</keyword>
<evidence type="ECO:0000256" key="8">
    <source>
        <dbReference type="ARBA" id="ARBA00022664"/>
    </source>
</evidence>
<dbReference type="STRING" id="8469.M7BJ13"/>
<dbReference type="GO" id="GO:0000390">
    <property type="term" value="P:spliceosomal complex disassembly"/>
    <property type="evidence" value="ECO:0007669"/>
    <property type="project" value="InterPro"/>
</dbReference>
<dbReference type="PROSITE" id="PS50174">
    <property type="entry name" value="G_PATCH"/>
    <property type="match status" value="1"/>
</dbReference>
<name>M7BJ13_CHEMY</name>
<evidence type="ECO:0000256" key="15">
    <source>
        <dbReference type="ARBA" id="ARBA00023136"/>
    </source>
</evidence>
<dbReference type="InterPro" id="IPR045211">
    <property type="entry name" value="TFP11/STIP/Ntr1"/>
</dbReference>
<feature type="compositionally biased region" description="Basic and acidic residues" evidence="22">
    <location>
        <begin position="581"/>
        <end position="595"/>
    </location>
</feature>
<keyword evidence="16" id="KW-1015">Disulfide bond</keyword>
<evidence type="ECO:0000256" key="1">
    <source>
        <dbReference type="ARBA" id="ARBA00003886"/>
    </source>
</evidence>
<comment type="similarity">
    <text evidence="5">Belongs to the TFP11/STIP family.</text>
</comment>
<keyword evidence="23" id="KW-0732">Signal</keyword>
<evidence type="ECO:0000256" key="19">
    <source>
        <dbReference type="ARBA" id="ARBA00023242"/>
    </source>
</evidence>
<evidence type="ECO:0000256" key="9">
    <source>
        <dbReference type="ARBA" id="ARBA00022679"/>
    </source>
</evidence>
<keyword evidence="15" id="KW-0472">Membrane</keyword>
<dbReference type="GO" id="GO:0000139">
    <property type="term" value="C:Golgi membrane"/>
    <property type="evidence" value="ECO:0007669"/>
    <property type="project" value="UniProtKB-SubCell"/>
</dbReference>
<evidence type="ECO:0000256" key="16">
    <source>
        <dbReference type="ARBA" id="ARBA00023157"/>
    </source>
</evidence>
<dbReference type="PANTHER" id="PTHR23329">
    <property type="entry name" value="TUFTELIN-INTERACTING PROTEIN 11-RELATED"/>
    <property type="match status" value="1"/>
</dbReference>
<dbReference type="SUPFAM" id="SSF52540">
    <property type="entry name" value="P-loop containing nucleoside triphosphate hydrolases"/>
    <property type="match status" value="1"/>
</dbReference>
<keyword evidence="12" id="KW-0735">Signal-anchor</keyword>
<evidence type="ECO:0000256" key="4">
    <source>
        <dbReference type="ARBA" id="ARBA00009988"/>
    </source>
</evidence>
<organism evidence="25 26">
    <name type="scientific">Chelonia mydas</name>
    <name type="common">Green sea-turtle</name>
    <name type="synonym">Chelonia agassizi</name>
    <dbReference type="NCBI Taxonomy" id="8469"/>
    <lineage>
        <taxon>Eukaryota</taxon>
        <taxon>Metazoa</taxon>
        <taxon>Chordata</taxon>
        <taxon>Craniata</taxon>
        <taxon>Vertebrata</taxon>
        <taxon>Euteleostomi</taxon>
        <taxon>Archelosauria</taxon>
        <taxon>Testudinata</taxon>
        <taxon>Testudines</taxon>
        <taxon>Cryptodira</taxon>
        <taxon>Durocryptodira</taxon>
        <taxon>Americhelydia</taxon>
        <taxon>Chelonioidea</taxon>
        <taxon>Cheloniidae</taxon>
        <taxon>Chelonia</taxon>
    </lineage>
</organism>
<dbReference type="InterPro" id="IPR000467">
    <property type="entry name" value="G_patch_dom"/>
</dbReference>
<dbReference type="GO" id="GO:0071008">
    <property type="term" value="C:U2-type post-mRNA release spliceosomal complex"/>
    <property type="evidence" value="ECO:0007669"/>
    <property type="project" value="TreeGrafter"/>
</dbReference>
<keyword evidence="10" id="KW-0812">Transmembrane</keyword>
<accession>M7BJ13</accession>
<evidence type="ECO:0000256" key="2">
    <source>
        <dbReference type="ARBA" id="ARBA00004123"/>
    </source>
</evidence>
<dbReference type="Pfam" id="PF12457">
    <property type="entry name" value="TIP_N"/>
    <property type="match status" value="1"/>
</dbReference>
<evidence type="ECO:0000256" key="22">
    <source>
        <dbReference type="SAM" id="MobiDB-lite"/>
    </source>
</evidence>
<dbReference type="Pfam" id="PF07842">
    <property type="entry name" value="GCFC"/>
    <property type="match status" value="1"/>
</dbReference>
<keyword evidence="8" id="KW-0507">mRNA processing</keyword>
<evidence type="ECO:0000256" key="13">
    <source>
        <dbReference type="ARBA" id="ARBA00022989"/>
    </source>
</evidence>
<dbReference type="PANTHER" id="PTHR23329:SF1">
    <property type="entry name" value="TUFTELIN-INTERACTING PROTEIN 11"/>
    <property type="match status" value="1"/>
</dbReference>
<keyword evidence="19" id="KW-0539">Nucleus</keyword>
<evidence type="ECO:0000256" key="7">
    <source>
        <dbReference type="ARBA" id="ARBA00015137"/>
    </source>
</evidence>
<evidence type="ECO:0000256" key="6">
    <source>
        <dbReference type="ARBA" id="ARBA00013262"/>
    </source>
</evidence>
<comment type="catalytic activity">
    <reaction evidence="21">
        <text>L-tyrosyl-[protein] + 3'-phosphoadenylyl sulfate = O-sulfo-L-tyrosine-[protein] + adenosine 3',5'-bisphosphate + H(+)</text>
        <dbReference type="Rhea" id="RHEA:16801"/>
        <dbReference type="Rhea" id="RHEA-COMP:10136"/>
        <dbReference type="Rhea" id="RHEA-COMP:11688"/>
        <dbReference type="ChEBI" id="CHEBI:15378"/>
        <dbReference type="ChEBI" id="CHEBI:46858"/>
        <dbReference type="ChEBI" id="CHEBI:58339"/>
        <dbReference type="ChEBI" id="CHEBI:58343"/>
        <dbReference type="ChEBI" id="CHEBI:65286"/>
        <dbReference type="EC" id="2.8.2.20"/>
    </reaction>
</comment>
<protein>
    <recommendedName>
        <fullName evidence="7">Tuftelin-interacting protein 11</fullName>
        <ecNumber evidence="6">2.8.2.20</ecNumber>
    </recommendedName>
    <alternativeName>
        <fullName evidence="20">Septin and tuftelin-interacting protein 1</fullName>
    </alternativeName>
</protein>
<keyword evidence="13" id="KW-1133">Transmembrane helix</keyword>
<evidence type="ECO:0000256" key="18">
    <source>
        <dbReference type="ARBA" id="ARBA00023187"/>
    </source>
</evidence>
<dbReference type="Gene3D" id="3.40.50.300">
    <property type="entry name" value="P-loop containing nucleotide triphosphate hydrolases"/>
    <property type="match status" value="1"/>
</dbReference>
<dbReference type="InterPro" id="IPR027417">
    <property type="entry name" value="P-loop_NTPase"/>
</dbReference>
<evidence type="ECO:0000313" key="26">
    <source>
        <dbReference type="Proteomes" id="UP000031443"/>
    </source>
</evidence>
<keyword evidence="18" id="KW-0508">mRNA splicing</keyword>
<comment type="similarity">
    <text evidence="4">Belongs to the protein sulfotransferase family.</text>
</comment>
<feature type="domain" description="G-patch" evidence="24">
    <location>
        <begin position="513"/>
        <end position="559"/>
    </location>
</feature>
<dbReference type="SMART" id="SM00443">
    <property type="entry name" value="G_patch"/>
    <property type="match status" value="1"/>
</dbReference>
<dbReference type="eggNOG" id="KOG2184">
    <property type="taxonomic scope" value="Eukaryota"/>
</dbReference>
<keyword evidence="9" id="KW-0808">Transferase</keyword>
<dbReference type="Pfam" id="PF01585">
    <property type="entry name" value="G-patch"/>
    <property type="match status" value="1"/>
</dbReference>
<evidence type="ECO:0000256" key="21">
    <source>
        <dbReference type="ARBA" id="ARBA00048460"/>
    </source>
</evidence>
<evidence type="ECO:0000256" key="10">
    <source>
        <dbReference type="ARBA" id="ARBA00022692"/>
    </source>
</evidence>
<evidence type="ECO:0000256" key="12">
    <source>
        <dbReference type="ARBA" id="ARBA00022968"/>
    </source>
</evidence>
<dbReference type="GO" id="GO:0003676">
    <property type="term" value="F:nucleic acid binding"/>
    <property type="evidence" value="ECO:0007669"/>
    <property type="project" value="InterPro"/>
</dbReference>
<dbReference type="InterPro" id="IPR022783">
    <property type="entry name" value="GCFC_dom"/>
</dbReference>
<keyword evidence="14" id="KW-0333">Golgi apparatus</keyword>
<evidence type="ECO:0000313" key="25">
    <source>
        <dbReference type="EMBL" id="EMP37184.1"/>
    </source>
</evidence>
<feature type="signal peptide" evidence="23">
    <location>
        <begin position="1"/>
        <end position="25"/>
    </location>
</feature>
<feature type="region of interest" description="Disordered" evidence="22">
    <location>
        <begin position="580"/>
        <end position="600"/>
    </location>
</feature>
<evidence type="ECO:0000256" key="17">
    <source>
        <dbReference type="ARBA" id="ARBA00023180"/>
    </source>
</evidence>